<sequence>MATQTVVFISGVSRGIGRTLAETYLSKPNHTVIGSTRSGNNDELKALSAANGSNIILVKIESATLSDPGEAIKELTAAGIDHVDVVIANAGVSPAILPPATANLEDAAQAFTVNTLGPWSLFQALLPLLEKSQNAKWVGITSAVASLGAMEAFGAHVAPAYGISKVGLNWLTLAVHCQYKWLTAFVLHPGRSLVQTEMGNKAAQMMGMEKAPDTKEKSAESIIGMVSTFSIMLACEDAHKQKVENATKESTSGKMFNAIDGAAIPW</sequence>
<reference evidence="4 5" key="1">
    <citation type="submission" date="2023-01" db="EMBL/GenBank/DDBJ databases">
        <title>Analysis of 21 Apiospora genomes using comparative genomics revels a genus with tremendous synthesis potential of carbohydrate active enzymes and secondary metabolites.</title>
        <authorList>
            <person name="Sorensen T."/>
        </authorList>
    </citation>
    <scope>NUCLEOTIDE SEQUENCE [LARGE SCALE GENOMIC DNA]</scope>
    <source>
        <strain evidence="4 5">CBS 117206</strain>
    </source>
</reference>
<keyword evidence="3" id="KW-0560">Oxidoreductase</keyword>
<evidence type="ECO:0000256" key="1">
    <source>
        <dbReference type="ARBA" id="ARBA00006484"/>
    </source>
</evidence>
<proteinExistence type="inferred from homology"/>
<name>A0AAW0R9T8_9PEZI</name>
<dbReference type="Pfam" id="PF00106">
    <property type="entry name" value="adh_short"/>
    <property type="match status" value="1"/>
</dbReference>
<dbReference type="AlphaFoldDB" id="A0AAW0R9T8"/>
<dbReference type="GO" id="GO:0016491">
    <property type="term" value="F:oxidoreductase activity"/>
    <property type="evidence" value="ECO:0007669"/>
    <property type="project" value="UniProtKB-KW"/>
</dbReference>
<comment type="similarity">
    <text evidence="1">Belongs to the short-chain dehydrogenases/reductases (SDR) family.</text>
</comment>
<evidence type="ECO:0000256" key="2">
    <source>
        <dbReference type="ARBA" id="ARBA00022857"/>
    </source>
</evidence>
<protein>
    <recommendedName>
        <fullName evidence="6">Short-chain dehydrogenase</fullName>
    </recommendedName>
</protein>
<dbReference type="GO" id="GO:0005737">
    <property type="term" value="C:cytoplasm"/>
    <property type="evidence" value="ECO:0007669"/>
    <property type="project" value="TreeGrafter"/>
</dbReference>
<accession>A0AAW0R9T8</accession>
<gene>
    <name evidence="4" type="ORF">PG999_002950</name>
</gene>
<dbReference type="Gene3D" id="3.40.50.720">
    <property type="entry name" value="NAD(P)-binding Rossmann-like Domain"/>
    <property type="match status" value="1"/>
</dbReference>
<evidence type="ECO:0000256" key="3">
    <source>
        <dbReference type="ARBA" id="ARBA00023002"/>
    </source>
</evidence>
<dbReference type="InterPro" id="IPR036291">
    <property type="entry name" value="NAD(P)-bd_dom_sf"/>
</dbReference>
<organism evidence="4 5">
    <name type="scientific">Apiospora kogelbergensis</name>
    <dbReference type="NCBI Taxonomy" id="1337665"/>
    <lineage>
        <taxon>Eukaryota</taxon>
        <taxon>Fungi</taxon>
        <taxon>Dikarya</taxon>
        <taxon>Ascomycota</taxon>
        <taxon>Pezizomycotina</taxon>
        <taxon>Sordariomycetes</taxon>
        <taxon>Xylariomycetidae</taxon>
        <taxon>Amphisphaeriales</taxon>
        <taxon>Apiosporaceae</taxon>
        <taxon>Apiospora</taxon>
    </lineage>
</organism>
<dbReference type="EMBL" id="JAQQWP010000002">
    <property type="protein sequence ID" value="KAK8130570.1"/>
    <property type="molecule type" value="Genomic_DNA"/>
</dbReference>
<dbReference type="PANTHER" id="PTHR43544:SF7">
    <property type="entry name" value="NADB-LER2"/>
    <property type="match status" value="1"/>
</dbReference>
<comment type="caution">
    <text evidence="4">The sequence shown here is derived from an EMBL/GenBank/DDBJ whole genome shotgun (WGS) entry which is preliminary data.</text>
</comment>
<keyword evidence="2" id="KW-0521">NADP</keyword>
<evidence type="ECO:0008006" key="6">
    <source>
        <dbReference type="Google" id="ProtNLM"/>
    </source>
</evidence>
<evidence type="ECO:0000313" key="5">
    <source>
        <dbReference type="Proteomes" id="UP001392437"/>
    </source>
</evidence>
<keyword evidence="5" id="KW-1185">Reference proteome</keyword>
<dbReference type="PANTHER" id="PTHR43544">
    <property type="entry name" value="SHORT-CHAIN DEHYDROGENASE/REDUCTASE"/>
    <property type="match status" value="1"/>
</dbReference>
<dbReference type="Proteomes" id="UP001392437">
    <property type="component" value="Unassembled WGS sequence"/>
</dbReference>
<evidence type="ECO:0000313" key="4">
    <source>
        <dbReference type="EMBL" id="KAK8130570.1"/>
    </source>
</evidence>
<dbReference type="SUPFAM" id="SSF51735">
    <property type="entry name" value="NAD(P)-binding Rossmann-fold domains"/>
    <property type="match status" value="1"/>
</dbReference>
<dbReference type="InterPro" id="IPR051468">
    <property type="entry name" value="Fungal_SecMetab_SDRs"/>
</dbReference>
<dbReference type="InterPro" id="IPR002347">
    <property type="entry name" value="SDR_fam"/>
</dbReference>
<dbReference type="PRINTS" id="PR00081">
    <property type="entry name" value="GDHRDH"/>
</dbReference>